<gene>
    <name evidence="4" type="ORF">ACIBP5_19675</name>
</gene>
<evidence type="ECO:0000256" key="1">
    <source>
        <dbReference type="SAM" id="MobiDB-lite"/>
    </source>
</evidence>
<accession>A0ABW8A5Y2</accession>
<dbReference type="InterPro" id="IPR046540">
    <property type="entry name" value="DMFA2_C"/>
</dbReference>
<evidence type="ECO:0000313" key="5">
    <source>
        <dbReference type="Proteomes" id="UP001612928"/>
    </source>
</evidence>
<proteinExistence type="predicted"/>
<feature type="region of interest" description="Disordered" evidence="1">
    <location>
        <begin position="479"/>
        <end position="504"/>
    </location>
</feature>
<dbReference type="PROSITE" id="PS51257">
    <property type="entry name" value="PROKAR_LIPOPROTEIN"/>
    <property type="match status" value="1"/>
</dbReference>
<dbReference type="Proteomes" id="UP001612928">
    <property type="component" value="Unassembled WGS sequence"/>
</dbReference>
<keyword evidence="2" id="KW-0732">Signal</keyword>
<protein>
    <submittedName>
        <fullName evidence="4">N,N-dimethylformamidase beta subunit family domain-containing protein</fullName>
    </submittedName>
</protein>
<evidence type="ECO:0000256" key="2">
    <source>
        <dbReference type="SAM" id="SignalP"/>
    </source>
</evidence>
<dbReference type="EMBL" id="JBITMB010000004">
    <property type="protein sequence ID" value="MFI7442189.1"/>
    <property type="molecule type" value="Genomic_DNA"/>
</dbReference>
<feature type="domain" description="N,N-dimethylformamidase beta subunit-like C-terminal" evidence="3">
    <location>
        <begin position="127"/>
        <end position="453"/>
    </location>
</feature>
<feature type="signal peptide" evidence="2">
    <location>
        <begin position="1"/>
        <end position="19"/>
    </location>
</feature>
<feature type="compositionally biased region" description="Pro residues" evidence="1">
    <location>
        <begin position="488"/>
        <end position="504"/>
    </location>
</feature>
<sequence length="504" mass="53233">MRKPIAALALLALGCGAAAPDARPGEAAGPRTAAPAARAPAEPGRATRAAAEPGRATRAVAKAGRATRAVAVGAARAAGARERASWRITRRGAEHEIEGYADRVSVLPGERFRLLVSTTAPAFTARAFRMGARPTPVWRSGPLPGVRQPPALVVEDMVTAAHWRPSVTVDTTGWPEGAYLVRLDASTGAQRYVPVTVRSASTRGRVVLVNAVTTWQAYNGWGGRSLYQGPGGFAGRSRKITFDRPYDGTGARHFLAFERDAIAVAERSGVPLAYLTSLDLRPGALDGARAVVSLGHDEYYSPGMRAALTRARDRGVNLAFLGAGAVFWRIALHGRMIMCDKESRCLPWQASEPESALVGQAFDCYPAEGAYVVGRPGHWIFEGTRGRRFPGLAGVETDRVSPRSPAGVQVLARSPVDCAGRTTEGTTTYYTAPSGAGVFAAGTTRWVCGMRGRRCRHGVTGAAAAFTRRATRNLLTRFAEGPAARPGPSRPASPPAGRPPGEPS</sequence>
<name>A0ABW8A5Y2_9ACTN</name>
<feature type="region of interest" description="Disordered" evidence="1">
    <location>
        <begin position="21"/>
        <end position="55"/>
    </location>
</feature>
<evidence type="ECO:0000313" key="4">
    <source>
        <dbReference type="EMBL" id="MFI7442189.1"/>
    </source>
</evidence>
<feature type="chain" id="PRO_5046048816" evidence="2">
    <location>
        <begin position="20"/>
        <end position="504"/>
    </location>
</feature>
<evidence type="ECO:0000259" key="3">
    <source>
        <dbReference type="Pfam" id="PF20254"/>
    </source>
</evidence>
<dbReference type="RefSeq" id="WP_397022145.1">
    <property type="nucleotide sequence ID" value="NZ_JBITMB010000004.1"/>
</dbReference>
<reference evidence="4 5" key="1">
    <citation type="submission" date="2024-10" db="EMBL/GenBank/DDBJ databases">
        <title>The Natural Products Discovery Center: Release of the First 8490 Sequenced Strains for Exploring Actinobacteria Biosynthetic Diversity.</title>
        <authorList>
            <person name="Kalkreuter E."/>
            <person name="Kautsar S.A."/>
            <person name="Yang D."/>
            <person name="Bader C.D."/>
            <person name="Teijaro C.N."/>
            <person name="Fluegel L."/>
            <person name="Davis C.M."/>
            <person name="Simpson J.R."/>
            <person name="Lauterbach L."/>
            <person name="Steele A.D."/>
            <person name="Gui C."/>
            <person name="Meng S."/>
            <person name="Li G."/>
            <person name="Viehrig K."/>
            <person name="Ye F."/>
            <person name="Su P."/>
            <person name="Kiefer A.F."/>
            <person name="Nichols A."/>
            <person name="Cepeda A.J."/>
            <person name="Yan W."/>
            <person name="Fan B."/>
            <person name="Jiang Y."/>
            <person name="Adhikari A."/>
            <person name="Zheng C.-J."/>
            <person name="Schuster L."/>
            <person name="Cowan T.M."/>
            <person name="Smanski M.J."/>
            <person name="Chevrette M.G."/>
            <person name="De Carvalho L.P.S."/>
            <person name="Shen B."/>
        </authorList>
    </citation>
    <scope>NUCLEOTIDE SEQUENCE [LARGE SCALE GENOMIC DNA]</scope>
    <source>
        <strain evidence="4 5">NPDC049503</strain>
    </source>
</reference>
<keyword evidence="5" id="KW-1185">Reference proteome</keyword>
<dbReference type="Pfam" id="PF20254">
    <property type="entry name" value="DMFA2_C"/>
    <property type="match status" value="1"/>
</dbReference>
<comment type="caution">
    <text evidence="4">The sequence shown here is derived from an EMBL/GenBank/DDBJ whole genome shotgun (WGS) entry which is preliminary data.</text>
</comment>
<organism evidence="4 5">
    <name type="scientific">Nonomuraea indica</name>
    <dbReference type="NCBI Taxonomy" id="1581193"/>
    <lineage>
        <taxon>Bacteria</taxon>
        <taxon>Bacillati</taxon>
        <taxon>Actinomycetota</taxon>
        <taxon>Actinomycetes</taxon>
        <taxon>Streptosporangiales</taxon>
        <taxon>Streptosporangiaceae</taxon>
        <taxon>Nonomuraea</taxon>
    </lineage>
</organism>